<evidence type="ECO:0000313" key="10">
    <source>
        <dbReference type="Proteomes" id="UP000039865"/>
    </source>
</evidence>
<keyword evidence="3 5" id="KW-0694">RNA-binding</keyword>
<dbReference type="InParanoid" id="A0A077ZZG7"/>
<dbReference type="SMART" id="SM00360">
    <property type="entry name" value="RRM"/>
    <property type="match status" value="2"/>
</dbReference>
<dbReference type="InterPro" id="IPR012677">
    <property type="entry name" value="Nucleotide-bd_a/b_plait_sf"/>
</dbReference>
<keyword evidence="4" id="KW-0539">Nucleus</keyword>
<feature type="domain" description="RRM" evidence="8">
    <location>
        <begin position="264"/>
        <end position="342"/>
    </location>
</feature>
<feature type="compositionally biased region" description="Low complexity" evidence="7">
    <location>
        <begin position="210"/>
        <end position="220"/>
    </location>
</feature>
<dbReference type="FunFam" id="3.30.70.330:FF:000121">
    <property type="entry name" value="Splicing factor 3b subunit 4"/>
    <property type="match status" value="1"/>
</dbReference>
<dbReference type="Pfam" id="PF00076">
    <property type="entry name" value="RRM_1"/>
    <property type="match status" value="2"/>
</dbReference>
<dbReference type="AlphaFoldDB" id="A0A077ZZG7"/>
<gene>
    <name evidence="9" type="primary">Contig831.g907</name>
    <name evidence="9" type="ORF">STYLEM_3972</name>
</gene>
<evidence type="ECO:0000256" key="2">
    <source>
        <dbReference type="ARBA" id="ARBA00022737"/>
    </source>
</evidence>
<dbReference type="GO" id="GO:0005730">
    <property type="term" value="C:nucleolus"/>
    <property type="evidence" value="ECO:0007669"/>
    <property type="project" value="TreeGrafter"/>
</dbReference>
<dbReference type="EMBL" id="CCKQ01003850">
    <property type="protein sequence ID" value="CDW74987.1"/>
    <property type="molecule type" value="Genomic_DNA"/>
</dbReference>
<protein>
    <submittedName>
        <fullName evidence="9">Splicing factor 3b subunit 4-like</fullName>
    </submittedName>
</protein>
<dbReference type="GO" id="GO:0048026">
    <property type="term" value="P:positive regulation of mRNA splicing, via spliceosome"/>
    <property type="evidence" value="ECO:0007669"/>
    <property type="project" value="TreeGrafter"/>
</dbReference>
<evidence type="ECO:0000256" key="7">
    <source>
        <dbReference type="SAM" id="MobiDB-lite"/>
    </source>
</evidence>
<dbReference type="GO" id="GO:0003723">
    <property type="term" value="F:RNA binding"/>
    <property type="evidence" value="ECO:0007669"/>
    <property type="project" value="UniProtKB-UniRule"/>
</dbReference>
<feature type="compositionally biased region" description="Pro residues" evidence="7">
    <location>
        <begin position="525"/>
        <end position="553"/>
    </location>
</feature>
<dbReference type="Proteomes" id="UP000039865">
    <property type="component" value="Unassembled WGS sequence"/>
</dbReference>
<feature type="region of interest" description="Disordered" evidence="7">
    <location>
        <begin position="517"/>
        <end position="553"/>
    </location>
</feature>
<evidence type="ECO:0000256" key="6">
    <source>
        <dbReference type="SAM" id="Coils"/>
    </source>
</evidence>
<dbReference type="PANTHER" id="PTHR48030">
    <property type="entry name" value="SPLICING FACTOR 3B SUBUNIT 4"/>
    <property type="match status" value="1"/>
</dbReference>
<dbReference type="InterPro" id="IPR052084">
    <property type="entry name" value="SF3B4_spliceosome_assoc"/>
</dbReference>
<feature type="domain" description="RRM" evidence="8">
    <location>
        <begin position="351"/>
        <end position="429"/>
    </location>
</feature>
<dbReference type="PROSITE" id="PS50102">
    <property type="entry name" value="RRM"/>
    <property type="match status" value="2"/>
</dbReference>
<dbReference type="GO" id="GO:0071011">
    <property type="term" value="C:precatalytic spliceosome"/>
    <property type="evidence" value="ECO:0007669"/>
    <property type="project" value="TreeGrafter"/>
</dbReference>
<keyword evidence="6" id="KW-0175">Coiled coil</keyword>
<evidence type="ECO:0000256" key="4">
    <source>
        <dbReference type="ARBA" id="ARBA00023242"/>
    </source>
</evidence>
<evidence type="ECO:0000256" key="5">
    <source>
        <dbReference type="PROSITE-ProRule" id="PRU00176"/>
    </source>
</evidence>
<dbReference type="Gene3D" id="3.30.70.330">
    <property type="match status" value="2"/>
</dbReference>
<dbReference type="CDD" id="cd12334">
    <property type="entry name" value="RRM1_SF3B4"/>
    <property type="match status" value="1"/>
</dbReference>
<feature type="region of interest" description="Disordered" evidence="7">
    <location>
        <begin position="205"/>
        <end position="224"/>
    </location>
</feature>
<sequence>MINEVTKDILDCIQPFSSQNHDIRLLNYDLAWSKIDKKIRQKKNFYLESRLNESGFVEFNVPYGCNCKWPSVFGTFDFIYEVFLDQKTQKYCVYLTALIYKQKCKKHGRFADPKMSDQNLNELCLKFWNHLASELHLENNYAKKQQEQEKLEHENIERLKKEEDERFQEKVKGLDRNSEEFLDFVLKDYESQFQQRSMTSIQQLFDSGRKSSNNSSGNKTKGQHASGLCQACQLGIYFNLIIYKMNDKLAHLAGGPLFERNQEATLYVGNLDSKVNEELIWELFLQCGAIVNVHIPRDKVTNEHQGYGFVEFKTEEDADYAIKIMHMVKMYGKPIKVNKASQDKRTQEVGANVFVGNLHEDVDEKMLRDVFSSFGIVLSTKIMRDPETQSSKRYGFVSYDNFESSDASLQAMNGQYLCGKPIDVSYAYKKDSTGEKHGTLAERVLAYNKPTIGAGVKQENTRLINSNDYKSATFSAGMMNQGQQQQVPINSKQMPIPTNLINPVAGFNGQQAYSALGYNQQSQQMPPPPSFPPIPNQQMFPPPPRMPPPPQMR</sequence>
<feature type="coiled-coil region" evidence="6">
    <location>
        <begin position="134"/>
        <end position="166"/>
    </location>
</feature>
<organism evidence="9 10">
    <name type="scientific">Stylonychia lemnae</name>
    <name type="common">Ciliate</name>
    <dbReference type="NCBI Taxonomy" id="5949"/>
    <lineage>
        <taxon>Eukaryota</taxon>
        <taxon>Sar</taxon>
        <taxon>Alveolata</taxon>
        <taxon>Ciliophora</taxon>
        <taxon>Intramacronucleata</taxon>
        <taxon>Spirotrichea</taxon>
        <taxon>Stichotrichia</taxon>
        <taxon>Sporadotrichida</taxon>
        <taxon>Oxytrichidae</taxon>
        <taxon>Stylonychinae</taxon>
        <taxon>Stylonychia</taxon>
    </lineage>
</organism>
<name>A0A077ZZG7_STYLE</name>
<keyword evidence="10" id="KW-1185">Reference proteome</keyword>
<proteinExistence type="predicted"/>
<dbReference type="InterPro" id="IPR035979">
    <property type="entry name" value="RBD_domain_sf"/>
</dbReference>
<evidence type="ECO:0000259" key="8">
    <source>
        <dbReference type="PROSITE" id="PS50102"/>
    </source>
</evidence>
<accession>A0A077ZZG7</accession>
<evidence type="ECO:0000256" key="1">
    <source>
        <dbReference type="ARBA" id="ARBA00004123"/>
    </source>
</evidence>
<dbReference type="PANTHER" id="PTHR48030:SF3">
    <property type="entry name" value="SPLICING FACTOR 3B SUBUNIT 4"/>
    <property type="match status" value="1"/>
</dbReference>
<dbReference type="InterPro" id="IPR034158">
    <property type="entry name" value="SF3B4_RRM1"/>
</dbReference>
<dbReference type="OrthoDB" id="10259687at2759"/>
<reference evidence="9 10" key="1">
    <citation type="submission" date="2014-06" db="EMBL/GenBank/DDBJ databases">
        <authorList>
            <person name="Swart Estienne"/>
        </authorList>
    </citation>
    <scope>NUCLEOTIDE SEQUENCE [LARGE SCALE GENOMIC DNA]</scope>
    <source>
        <strain evidence="9 10">130c</strain>
    </source>
</reference>
<evidence type="ECO:0000256" key="3">
    <source>
        <dbReference type="ARBA" id="ARBA00022884"/>
    </source>
</evidence>
<evidence type="ECO:0000313" key="9">
    <source>
        <dbReference type="EMBL" id="CDW74987.1"/>
    </source>
</evidence>
<dbReference type="FunCoup" id="A0A077ZZG7">
    <property type="interactions" value="34"/>
</dbReference>
<comment type="subcellular location">
    <subcellularLocation>
        <location evidence="1">Nucleus</location>
    </subcellularLocation>
</comment>
<keyword evidence="2" id="KW-0677">Repeat</keyword>
<dbReference type="InterPro" id="IPR000504">
    <property type="entry name" value="RRM_dom"/>
</dbReference>
<dbReference type="SUPFAM" id="SSF54928">
    <property type="entry name" value="RNA-binding domain, RBD"/>
    <property type="match status" value="1"/>
</dbReference>